<accession>A0ACC1JQS4</accession>
<feature type="non-terminal residue" evidence="1">
    <location>
        <position position="1"/>
    </location>
</feature>
<organism evidence="1 2">
    <name type="scientific">Coemansia nantahalensis</name>
    <dbReference type="NCBI Taxonomy" id="2789366"/>
    <lineage>
        <taxon>Eukaryota</taxon>
        <taxon>Fungi</taxon>
        <taxon>Fungi incertae sedis</taxon>
        <taxon>Zoopagomycota</taxon>
        <taxon>Kickxellomycotina</taxon>
        <taxon>Kickxellomycetes</taxon>
        <taxon>Kickxellales</taxon>
        <taxon>Kickxellaceae</taxon>
        <taxon>Coemansia</taxon>
    </lineage>
</organism>
<reference evidence="1" key="1">
    <citation type="submission" date="2022-07" db="EMBL/GenBank/DDBJ databases">
        <title>Phylogenomic reconstructions and comparative analyses of Kickxellomycotina fungi.</title>
        <authorList>
            <person name="Reynolds N.K."/>
            <person name="Stajich J.E."/>
            <person name="Barry K."/>
            <person name="Grigoriev I.V."/>
            <person name="Crous P."/>
            <person name="Smith M.E."/>
        </authorList>
    </citation>
    <scope>NUCLEOTIDE SEQUENCE</scope>
    <source>
        <strain evidence="1">CBS 109366</strain>
    </source>
</reference>
<keyword evidence="2" id="KW-1185">Reference proteome</keyword>
<gene>
    <name evidence="1" type="primary">INO80B</name>
    <name evidence="1" type="ORF">IWQ57_004790</name>
</gene>
<name>A0ACC1JQS4_9FUNG</name>
<comment type="caution">
    <text evidence="1">The sequence shown here is derived from an EMBL/GenBank/DDBJ whole genome shotgun (WGS) entry which is preliminary data.</text>
</comment>
<evidence type="ECO:0000313" key="1">
    <source>
        <dbReference type="EMBL" id="KAJ2765407.1"/>
    </source>
</evidence>
<protein>
    <submittedName>
        <fullName evidence="1">INO80 complex subunit B</fullName>
    </submittedName>
</protein>
<evidence type="ECO:0000313" key="2">
    <source>
        <dbReference type="Proteomes" id="UP001140234"/>
    </source>
</evidence>
<sequence length="228" mass="25139">EDDVEEDDEEDEDEDETDGGGLLGSDDEDNVNGYAATAAASLTRRQRAKLARERGEELMELPVEAKRSRFSAEEAALRKSEHARRRKFQSQQRAEQLKNDTINRLLNKQTSKGRNKVAEDSETRSTSAETSETAPDAIRYIQRRPPRDVDTNDGAPVRIEHALLLPRDTAVRDLIPGATGSGFTPTYPKPVPTCAVDGCAEKKKYSVASLAACSLEHWRVLKDGGEAA</sequence>
<proteinExistence type="predicted"/>
<dbReference type="Proteomes" id="UP001140234">
    <property type="component" value="Unassembled WGS sequence"/>
</dbReference>
<dbReference type="EMBL" id="JANBUJ010002018">
    <property type="protein sequence ID" value="KAJ2765407.1"/>
    <property type="molecule type" value="Genomic_DNA"/>
</dbReference>